<dbReference type="InterPro" id="IPR009003">
    <property type="entry name" value="Peptidase_S1_PA"/>
</dbReference>
<evidence type="ECO:0000313" key="3">
    <source>
        <dbReference type="Proteomes" id="UP000192923"/>
    </source>
</evidence>
<dbReference type="AlphaFoldDB" id="A0A1Y6D473"/>
<dbReference type="PANTHER" id="PTHR43019:SF23">
    <property type="entry name" value="PROTEASE DO-LIKE 5, CHLOROPLASTIC"/>
    <property type="match status" value="1"/>
</dbReference>
<dbReference type="STRING" id="1760988.SAMN02949497_3011"/>
<dbReference type="GO" id="GO:0004252">
    <property type="term" value="F:serine-type endopeptidase activity"/>
    <property type="evidence" value="ECO:0007669"/>
    <property type="project" value="InterPro"/>
</dbReference>
<dbReference type="PRINTS" id="PR00834">
    <property type="entry name" value="PROTEASES2C"/>
</dbReference>
<proteinExistence type="predicted"/>
<feature type="signal peptide" evidence="1">
    <location>
        <begin position="1"/>
        <end position="22"/>
    </location>
</feature>
<feature type="chain" id="PRO_5012802926" evidence="1">
    <location>
        <begin position="23"/>
        <end position="228"/>
    </location>
</feature>
<keyword evidence="3" id="KW-1185">Reference proteome</keyword>
<organism evidence="2 3">
    <name type="scientific">Methylomagnum ishizawai</name>
    <dbReference type="NCBI Taxonomy" id="1760988"/>
    <lineage>
        <taxon>Bacteria</taxon>
        <taxon>Pseudomonadati</taxon>
        <taxon>Pseudomonadota</taxon>
        <taxon>Gammaproteobacteria</taxon>
        <taxon>Methylococcales</taxon>
        <taxon>Methylococcaceae</taxon>
        <taxon>Methylomagnum</taxon>
    </lineage>
</organism>
<reference evidence="2 3" key="1">
    <citation type="submission" date="2016-12" db="EMBL/GenBank/DDBJ databases">
        <authorList>
            <person name="Song W.-J."/>
            <person name="Kurnit D.M."/>
        </authorList>
    </citation>
    <scope>NUCLEOTIDE SEQUENCE [LARGE SCALE GENOMIC DNA]</scope>
    <source>
        <strain evidence="2 3">175</strain>
    </source>
</reference>
<dbReference type="SUPFAM" id="SSF50494">
    <property type="entry name" value="Trypsin-like serine proteases"/>
    <property type="match status" value="1"/>
</dbReference>
<dbReference type="Pfam" id="PF13365">
    <property type="entry name" value="Trypsin_2"/>
    <property type="match status" value="1"/>
</dbReference>
<dbReference type="EMBL" id="FXAM01000001">
    <property type="protein sequence ID" value="SMF95643.1"/>
    <property type="molecule type" value="Genomic_DNA"/>
</dbReference>
<dbReference type="Gene3D" id="2.40.10.10">
    <property type="entry name" value="Trypsin-like serine proteases"/>
    <property type="match status" value="2"/>
</dbReference>
<protein>
    <submittedName>
        <fullName evidence="2">Trypsin-like peptidase domain-containing protein</fullName>
    </submittedName>
</protein>
<gene>
    <name evidence="2" type="ORF">SAMN02949497_3011</name>
</gene>
<evidence type="ECO:0000256" key="1">
    <source>
        <dbReference type="SAM" id="SignalP"/>
    </source>
</evidence>
<name>A0A1Y6D473_9GAMM</name>
<evidence type="ECO:0000313" key="2">
    <source>
        <dbReference type="EMBL" id="SMF95643.1"/>
    </source>
</evidence>
<dbReference type="RefSeq" id="WP_085214039.1">
    <property type="nucleotide sequence ID" value="NZ_FXAM01000001.1"/>
</dbReference>
<accession>A0A1Y6D473</accession>
<sequence>MRLAMRCGIGVVCAGLAGSVAAEVDPTASLSVVQIRGYMAGGRVFYGSGVVVAQDRVATNCHVTRDAGRITVGKGALSFPATAQRADTRRDLCVLVVPGLPLPVARLGRDGEVGVGQSLYFYGYPHAIGIAYAEARVRALHPFEGGRVIETTADFTFGGSGGGLFDGQGRLVGLATFLSAAQSRGYAIPSAWIAAVEAGEAHEIGPLRGLTFWEDAAALPAFLRTLGK</sequence>
<keyword evidence="1" id="KW-0732">Signal</keyword>
<dbReference type="InterPro" id="IPR043504">
    <property type="entry name" value="Peptidase_S1_PA_chymotrypsin"/>
</dbReference>
<dbReference type="Proteomes" id="UP000192923">
    <property type="component" value="Unassembled WGS sequence"/>
</dbReference>
<dbReference type="OrthoDB" id="8559597at2"/>
<dbReference type="InterPro" id="IPR001940">
    <property type="entry name" value="Peptidase_S1C"/>
</dbReference>
<dbReference type="PANTHER" id="PTHR43019">
    <property type="entry name" value="SERINE ENDOPROTEASE DEGS"/>
    <property type="match status" value="1"/>
</dbReference>
<dbReference type="GO" id="GO:0006508">
    <property type="term" value="P:proteolysis"/>
    <property type="evidence" value="ECO:0007669"/>
    <property type="project" value="InterPro"/>
</dbReference>